<gene>
    <name evidence="7" type="ORF">A6J80_13305</name>
    <name evidence="9" type="ORF">FOB51_07770</name>
    <name evidence="8" type="ORF">PY32053_00349</name>
</gene>
<evidence type="ECO:0000313" key="10">
    <source>
        <dbReference type="Proteomes" id="UP000191257"/>
    </source>
</evidence>
<feature type="transmembrane region" description="Helical" evidence="5">
    <location>
        <begin position="116"/>
        <end position="135"/>
    </location>
</feature>
<organism evidence="7 10">
    <name type="scientific">Paracoccus yeei</name>
    <dbReference type="NCBI Taxonomy" id="147645"/>
    <lineage>
        <taxon>Bacteria</taxon>
        <taxon>Pseudomonadati</taxon>
        <taxon>Pseudomonadota</taxon>
        <taxon>Alphaproteobacteria</taxon>
        <taxon>Rhodobacterales</taxon>
        <taxon>Paracoccaceae</taxon>
        <taxon>Paracoccus</taxon>
    </lineage>
</organism>
<dbReference type="EMBL" id="CP020442">
    <property type="protein sequence ID" value="ARC37227.1"/>
    <property type="molecule type" value="Genomic_DNA"/>
</dbReference>
<dbReference type="EMBL" id="CP031078">
    <property type="protein sequence ID" value="AYF00046.1"/>
    <property type="molecule type" value="Genomic_DNA"/>
</dbReference>
<sequence>MLILILGLALWWGAHFFKRLAPARRAEMGDKGKGLVAGALAVAVLLMIWGYRMADGPYWWGASAPLKGINNLLVLAAFYLFAADGMKTRITARVRHPQLTGFALWAFAHLLPNGDLPSFVLFGGLLVWALAEMAVINRAQPRWTPPAGPFPVRKEIMAGVGAVVLMLVVGLIHRWLGYNPFGG</sequence>
<dbReference type="Proteomes" id="UP000324507">
    <property type="component" value="Chromosome"/>
</dbReference>
<reference evidence="11" key="4">
    <citation type="submission" date="2018-07" db="EMBL/GenBank/DDBJ databases">
        <title>Genome Structure of the Opportunistic Pathogen Paracoccus yeei (Alphaproteobacteria) and Identification of Putative Virulence Factors.</title>
        <authorList>
            <person name="Lasek R."/>
            <person name="Szuplewska M."/>
            <person name="Mitura M."/>
            <person name="Decewicz P."/>
            <person name="Chmielowska C."/>
            <person name="Pawlot A."/>
            <person name="Sentkowska D."/>
            <person name="Czarnecki J."/>
            <person name="Bartosik D."/>
        </authorList>
    </citation>
    <scope>NUCLEOTIDE SEQUENCE [LARGE SCALE GENOMIC DNA]</scope>
    <source>
        <strain evidence="11">CCUG 32053</strain>
    </source>
</reference>
<dbReference type="eggNOG" id="COG4094">
    <property type="taxonomic scope" value="Bacteria"/>
</dbReference>
<evidence type="ECO:0000256" key="4">
    <source>
        <dbReference type="ARBA" id="ARBA00023136"/>
    </source>
</evidence>
<evidence type="ECO:0000313" key="9">
    <source>
        <dbReference type="EMBL" id="QEU07911.1"/>
    </source>
</evidence>
<reference evidence="9 12" key="5">
    <citation type="submission" date="2019-09" db="EMBL/GenBank/DDBJ databases">
        <title>FDA dAtabase for Regulatory Grade micrObial Sequences (FDA-ARGOS): Supporting development and validation of Infectious Disease Dx tests.</title>
        <authorList>
            <person name="Sciortino C."/>
            <person name="Tallon L."/>
            <person name="Sadzewicz L."/>
            <person name="Vavikolanu K."/>
            <person name="Mehta A."/>
            <person name="Aluvathingal J."/>
            <person name="Nadendla S."/>
            <person name="Nandy P."/>
            <person name="Geyer C."/>
            <person name="Yan Y."/>
            <person name="Sichtig H."/>
        </authorList>
    </citation>
    <scope>NUCLEOTIDE SEQUENCE [LARGE SCALE GENOMIC DNA]</scope>
    <source>
        <strain evidence="9 12">FDAARGOS_643</strain>
    </source>
</reference>
<evidence type="ECO:0000256" key="3">
    <source>
        <dbReference type="ARBA" id="ARBA00022989"/>
    </source>
</evidence>
<evidence type="ECO:0000313" key="8">
    <source>
        <dbReference type="EMBL" id="AYF00046.1"/>
    </source>
</evidence>
<dbReference type="EMBL" id="CP044081">
    <property type="protein sequence ID" value="QEU07911.1"/>
    <property type="molecule type" value="Genomic_DNA"/>
</dbReference>
<evidence type="ECO:0000313" key="11">
    <source>
        <dbReference type="Proteomes" id="UP000272010"/>
    </source>
</evidence>
<dbReference type="RefSeq" id="WP_028718087.1">
    <property type="nucleotide sequence ID" value="NZ_CALTWI010000041.1"/>
</dbReference>
<dbReference type="OrthoDB" id="5293641at2"/>
<reference evidence="8" key="3">
    <citation type="journal article" date="2018" name="Front. Microbiol.">
        <title>Genome Structure of the Opportunistic Pathogen Paracoccus yeei (Alphaproteobacteria) and Identification of Putative Virulence Factors.</title>
        <authorList>
            <person name="Lasek R."/>
            <person name="Szuplewska M."/>
            <person name="Mitura M."/>
            <person name="Decewicz P."/>
            <person name="Chmielowska C."/>
            <person name="Pawlot A."/>
            <person name="Sentkowska D."/>
            <person name="Czarnecki J."/>
            <person name="Bartosik D."/>
        </authorList>
    </citation>
    <scope>NUCLEOTIDE SEQUENCE</scope>
    <source>
        <strain evidence="8">CCUG 32053</strain>
    </source>
</reference>
<dbReference type="Proteomes" id="UP000191257">
    <property type="component" value="Chromosome"/>
</dbReference>
<evidence type="ECO:0000313" key="7">
    <source>
        <dbReference type="EMBL" id="ARC37227.1"/>
    </source>
</evidence>
<keyword evidence="3 5" id="KW-1133">Transmembrane helix</keyword>
<comment type="subcellular location">
    <subcellularLocation>
        <location evidence="1">Membrane</location>
        <topology evidence="1">Multi-pass membrane protein</topology>
    </subcellularLocation>
</comment>
<keyword evidence="10" id="KW-1185">Reference proteome</keyword>
<evidence type="ECO:0000313" key="12">
    <source>
        <dbReference type="Proteomes" id="UP000324507"/>
    </source>
</evidence>
<feature type="domain" description="NnrU" evidence="6">
    <location>
        <begin position="3"/>
        <end position="179"/>
    </location>
</feature>
<feature type="transmembrane region" description="Helical" evidence="5">
    <location>
        <begin position="58"/>
        <end position="81"/>
    </location>
</feature>
<evidence type="ECO:0000256" key="2">
    <source>
        <dbReference type="ARBA" id="ARBA00022692"/>
    </source>
</evidence>
<dbReference type="GO" id="GO:0016020">
    <property type="term" value="C:membrane"/>
    <property type="evidence" value="ECO:0007669"/>
    <property type="project" value="UniProtKB-SubCell"/>
</dbReference>
<dbReference type="Pfam" id="PF07298">
    <property type="entry name" value="NnrU"/>
    <property type="match status" value="1"/>
</dbReference>
<name>A0A1V0GTQ7_9RHOB</name>
<dbReference type="InterPro" id="IPR009915">
    <property type="entry name" value="NnrU_dom"/>
</dbReference>
<evidence type="ECO:0000256" key="1">
    <source>
        <dbReference type="ARBA" id="ARBA00004141"/>
    </source>
</evidence>
<dbReference type="AlphaFoldDB" id="A0A1V0GTQ7"/>
<protein>
    <submittedName>
        <fullName evidence="8">Membrane protein</fullName>
    </submittedName>
    <submittedName>
        <fullName evidence="9">NnrU family protein</fullName>
    </submittedName>
</protein>
<evidence type="ECO:0000259" key="6">
    <source>
        <dbReference type="Pfam" id="PF07298"/>
    </source>
</evidence>
<keyword evidence="2 5" id="KW-0812">Transmembrane</keyword>
<reference evidence="7" key="2">
    <citation type="submission" date="2017-12" db="EMBL/GenBank/DDBJ databases">
        <title>FDA dAtabase for Regulatory Grade micrObial Sequences (FDA-ARGOS): Supporting development and validation of Infectious Disease Dx tests.</title>
        <authorList>
            <person name="Campos J."/>
            <person name="Goldberg B."/>
            <person name="Tallon L."/>
            <person name="Sadzewicz L."/>
            <person name="Sengamalay N."/>
            <person name="Ott S."/>
            <person name="Godinez A."/>
            <person name="Nagaraj S."/>
            <person name="Vyas G."/>
            <person name="Aluvathingal J."/>
            <person name="Nadendla S."/>
            <person name="Geyer C."/>
            <person name="Nandy P."/>
            <person name="Hobson J."/>
            <person name="Sichtig H."/>
        </authorList>
    </citation>
    <scope>NUCLEOTIDE SEQUENCE</scope>
    <source>
        <strain evidence="7">FDAARGOS_252</strain>
    </source>
</reference>
<accession>A0A1V0GTQ7</accession>
<evidence type="ECO:0000256" key="5">
    <source>
        <dbReference type="SAM" id="Phobius"/>
    </source>
</evidence>
<proteinExistence type="predicted"/>
<dbReference type="STRING" id="147645.A6J80_13305"/>
<feature type="transmembrane region" description="Helical" evidence="5">
    <location>
        <begin position="156"/>
        <end position="176"/>
    </location>
</feature>
<feature type="transmembrane region" description="Helical" evidence="5">
    <location>
        <begin position="35"/>
        <end position="51"/>
    </location>
</feature>
<reference evidence="10" key="1">
    <citation type="submission" date="2017-03" db="EMBL/GenBank/DDBJ databases">
        <title>FDA dAtabase for Regulatory Grade micrObial Sequences (FDA-ARGOS): Supporting development and validation of Infectious Disease Dx tests.</title>
        <authorList>
            <person name="Minogue T."/>
            <person name="Wolcott M."/>
            <person name="Wasieloski L."/>
            <person name="Aguilar W."/>
            <person name="Moore D."/>
            <person name="Tallon L."/>
            <person name="Sadzewicz L."/>
            <person name="Sengamalay N."/>
            <person name="Ott S."/>
            <person name="Godinez A."/>
            <person name="Nagaraj S."/>
            <person name="Nadendla S."/>
            <person name="Geyer C."/>
            <person name="Sichtig H."/>
        </authorList>
    </citation>
    <scope>NUCLEOTIDE SEQUENCE [LARGE SCALE GENOMIC DNA]</scope>
    <source>
        <strain evidence="10">FDAARGOS_252</strain>
    </source>
</reference>
<keyword evidence="4 5" id="KW-0472">Membrane</keyword>
<dbReference type="KEGG" id="pye:A6J80_13305"/>
<dbReference type="Proteomes" id="UP000272010">
    <property type="component" value="Chromosome"/>
</dbReference>